<sequence length="62" mass="6696">MSLRFKGADLRPVLTEAIANQGSSQKTEKNRTLRAEVGPLAAMQSCDQRAGNIAMVRVALSH</sequence>
<organism evidence="1 2">
    <name type="scientific">Bordetella ansorpii</name>
    <dbReference type="NCBI Taxonomy" id="288768"/>
    <lineage>
        <taxon>Bacteria</taxon>
        <taxon>Pseudomonadati</taxon>
        <taxon>Pseudomonadota</taxon>
        <taxon>Betaproteobacteria</taxon>
        <taxon>Burkholderiales</taxon>
        <taxon>Alcaligenaceae</taxon>
        <taxon>Bordetella</taxon>
    </lineage>
</organism>
<gene>
    <name evidence="1" type="ORF">SAMEA1982600_02569</name>
</gene>
<dbReference type="EMBL" id="FKBS01000014">
    <property type="protein sequence ID" value="SAI31877.1"/>
    <property type="molecule type" value="Genomic_DNA"/>
</dbReference>
<evidence type="ECO:0000313" key="1">
    <source>
        <dbReference type="EMBL" id="SAI31877.1"/>
    </source>
</evidence>
<dbReference type="Proteomes" id="UP000077037">
    <property type="component" value="Unassembled WGS sequence"/>
</dbReference>
<dbReference type="AlphaFoldDB" id="A0A157PEG2"/>
<evidence type="ECO:0000313" key="2">
    <source>
        <dbReference type="Proteomes" id="UP000077037"/>
    </source>
</evidence>
<protein>
    <submittedName>
        <fullName evidence="1">Uncharacterized protein</fullName>
    </submittedName>
</protein>
<proteinExistence type="predicted"/>
<reference evidence="1 2" key="1">
    <citation type="submission" date="2016-03" db="EMBL/GenBank/DDBJ databases">
        <authorList>
            <consortium name="Pathogen Informatics"/>
        </authorList>
    </citation>
    <scope>NUCLEOTIDE SEQUENCE [LARGE SCALE GENOMIC DNA]</scope>
    <source>
        <strain evidence="1 2">NCTC13364</strain>
    </source>
</reference>
<name>A0A157PEG2_9BORD</name>
<dbReference type="OrthoDB" id="9133951at2"/>
<accession>A0A157PEG2</accession>